<dbReference type="AlphaFoldDB" id="A0A1M5AC94"/>
<proteinExistence type="predicted"/>
<dbReference type="STRING" id="1122156.SAMN02745117_01641"/>
<sequence length="75" mass="8740">MRLVIQSQRTGLFLVPDFENQEARWERSLAKIGIGCLPDYDYTVQLLADYTVPDDLPMVIDLDRIGTDFDYDFHN</sequence>
<reference evidence="1 2" key="1">
    <citation type="submission" date="2016-11" db="EMBL/GenBank/DDBJ databases">
        <authorList>
            <person name="Jaros S."/>
            <person name="Januszkiewicz K."/>
            <person name="Wedrychowicz H."/>
        </authorList>
    </citation>
    <scope>NUCLEOTIDE SEQUENCE [LARGE SCALE GENOMIC DNA]</scope>
    <source>
        <strain evidence="1 2">DSM 16112</strain>
    </source>
</reference>
<evidence type="ECO:0000313" key="2">
    <source>
        <dbReference type="Proteomes" id="UP000184327"/>
    </source>
</evidence>
<dbReference type="Proteomes" id="UP000184327">
    <property type="component" value="Unassembled WGS sequence"/>
</dbReference>
<name>A0A1M5AC94_9BURK</name>
<protein>
    <submittedName>
        <fullName evidence="1">Uncharacterized protein</fullName>
    </submittedName>
</protein>
<keyword evidence="2" id="KW-1185">Reference proteome</keyword>
<evidence type="ECO:0000313" key="1">
    <source>
        <dbReference type="EMBL" id="SHF27879.1"/>
    </source>
</evidence>
<accession>A0A1M5AC94</accession>
<organism evidence="1 2">
    <name type="scientific">Lampropedia hyalina DSM 16112</name>
    <dbReference type="NCBI Taxonomy" id="1122156"/>
    <lineage>
        <taxon>Bacteria</taxon>
        <taxon>Pseudomonadati</taxon>
        <taxon>Pseudomonadota</taxon>
        <taxon>Betaproteobacteria</taxon>
        <taxon>Burkholderiales</taxon>
        <taxon>Comamonadaceae</taxon>
        <taxon>Lampropedia</taxon>
    </lineage>
</organism>
<gene>
    <name evidence="1" type="ORF">SAMN02745117_01641</name>
</gene>
<dbReference type="EMBL" id="FQUZ01000017">
    <property type="protein sequence ID" value="SHF27879.1"/>
    <property type="molecule type" value="Genomic_DNA"/>
</dbReference>